<evidence type="ECO:0000313" key="1">
    <source>
        <dbReference type="EMBL" id="VDI46092.1"/>
    </source>
</evidence>
<sequence>MPHPLQFGFVKEHGAIPAIYTLKEAIHYYLERNIELERKRTCTYAGTLINSDGKTVDRSDKSSKKLKQKLHSLYTVGVNPRGMSALTYNVDMEKSYSYNCTLMDVKLGVSYPTVKLKCWK</sequence>
<gene>
    <name evidence="1" type="ORF">MGAL_10B072355</name>
</gene>
<organism evidence="1 2">
    <name type="scientific">Mytilus galloprovincialis</name>
    <name type="common">Mediterranean mussel</name>
    <dbReference type="NCBI Taxonomy" id="29158"/>
    <lineage>
        <taxon>Eukaryota</taxon>
        <taxon>Metazoa</taxon>
        <taxon>Spiralia</taxon>
        <taxon>Lophotrochozoa</taxon>
        <taxon>Mollusca</taxon>
        <taxon>Bivalvia</taxon>
        <taxon>Autobranchia</taxon>
        <taxon>Pteriomorphia</taxon>
        <taxon>Mytilida</taxon>
        <taxon>Mytiloidea</taxon>
        <taxon>Mytilidae</taxon>
        <taxon>Mytilinae</taxon>
        <taxon>Mytilus</taxon>
    </lineage>
</organism>
<evidence type="ECO:0000313" key="2">
    <source>
        <dbReference type="Proteomes" id="UP000596742"/>
    </source>
</evidence>
<protein>
    <submittedName>
        <fullName evidence="1">Uncharacterized protein</fullName>
    </submittedName>
</protein>
<proteinExistence type="predicted"/>
<reference evidence="1" key="1">
    <citation type="submission" date="2018-11" db="EMBL/GenBank/DDBJ databases">
        <authorList>
            <person name="Alioto T."/>
            <person name="Alioto T."/>
        </authorList>
    </citation>
    <scope>NUCLEOTIDE SEQUENCE</scope>
</reference>
<name>A0A8B6FAU2_MYTGA</name>
<dbReference type="AlphaFoldDB" id="A0A8B6FAU2"/>
<accession>A0A8B6FAU2</accession>
<dbReference type="EMBL" id="UYJE01006449">
    <property type="protein sequence ID" value="VDI46092.1"/>
    <property type="molecule type" value="Genomic_DNA"/>
</dbReference>
<keyword evidence="2" id="KW-1185">Reference proteome</keyword>
<comment type="caution">
    <text evidence="1">The sequence shown here is derived from an EMBL/GenBank/DDBJ whole genome shotgun (WGS) entry which is preliminary data.</text>
</comment>
<dbReference type="Proteomes" id="UP000596742">
    <property type="component" value="Unassembled WGS sequence"/>
</dbReference>
<dbReference type="OrthoDB" id="6140101at2759"/>